<feature type="domain" description="Peptidase M28" evidence="1">
    <location>
        <begin position="195"/>
        <end position="374"/>
    </location>
</feature>
<dbReference type="OrthoDB" id="9789219at2"/>
<dbReference type="Proteomes" id="UP000220922">
    <property type="component" value="Unassembled WGS sequence"/>
</dbReference>
<evidence type="ECO:0000313" key="2">
    <source>
        <dbReference type="EMBL" id="PDV97385.1"/>
    </source>
</evidence>
<evidence type="ECO:0000313" key="3">
    <source>
        <dbReference type="Proteomes" id="UP000220922"/>
    </source>
</evidence>
<dbReference type="Gene3D" id="3.40.630.10">
    <property type="entry name" value="Zn peptidases"/>
    <property type="match status" value="1"/>
</dbReference>
<name>A0A2H3KHU4_9CHLR</name>
<dbReference type="Pfam" id="PF04389">
    <property type="entry name" value="Peptidase_M28"/>
    <property type="match status" value="1"/>
</dbReference>
<sequence length="385" mass="41347">MLDRHVHTLIGLGPRPVGSPANQQAADYIRATFRAAGLDVEEQPYACTAWEQDFIRLEQEGEQLDAAANAFSLPCDVTAPVISAGTIAQLEAVSAHGKILLLYGDLARAPLSAKSWFLKDERDDHIIQLLEQIQPAALLAPPTSTAYYGHLTEDWELDLPAATVPPAVARRLMQNADSAAHLCIAARRIPAMAQNIVARTHGVFEKRIVVCAHFDTKINTPGASDNGGGAAALLALAERISKGEAGVDLEFVAFNSEEYLPIGDDEYVRRGEAYFPSIRCAINMDGIGAMLAANSLTAIATPEEMEQAIRHVAAEFPGVQWVEPWPESNHSTFSFRGIPAVALSSVGARGLAHSTADTIDVMSADKLEEAVALVERLIQIIVAKA</sequence>
<dbReference type="EMBL" id="LYXE01000151">
    <property type="protein sequence ID" value="PDV97385.1"/>
    <property type="molecule type" value="Genomic_DNA"/>
</dbReference>
<reference evidence="2 3" key="1">
    <citation type="submission" date="2016-05" db="EMBL/GenBank/DDBJ databases">
        <authorList>
            <person name="Lavstsen T."/>
            <person name="Jespersen J.S."/>
        </authorList>
    </citation>
    <scope>NUCLEOTIDE SEQUENCE [LARGE SCALE GENOMIC DNA]</scope>
    <source>
        <strain evidence="2 3">B7-9</strain>
    </source>
</reference>
<comment type="caution">
    <text evidence="2">The sequence shown here is derived from an EMBL/GenBank/DDBJ whole genome shotgun (WGS) entry which is preliminary data.</text>
</comment>
<dbReference type="GO" id="GO:0006508">
    <property type="term" value="P:proteolysis"/>
    <property type="evidence" value="ECO:0007669"/>
    <property type="project" value="InterPro"/>
</dbReference>
<gene>
    <name evidence="2" type="ORF">A9Q02_18700</name>
</gene>
<organism evidence="2 3">
    <name type="scientific">Candidatus Chloroploca asiatica</name>
    <dbReference type="NCBI Taxonomy" id="1506545"/>
    <lineage>
        <taxon>Bacteria</taxon>
        <taxon>Bacillati</taxon>
        <taxon>Chloroflexota</taxon>
        <taxon>Chloroflexia</taxon>
        <taxon>Chloroflexales</taxon>
        <taxon>Chloroflexineae</taxon>
        <taxon>Oscillochloridaceae</taxon>
        <taxon>Candidatus Chloroploca</taxon>
    </lineage>
</organism>
<dbReference type="InterPro" id="IPR045175">
    <property type="entry name" value="M28_fam"/>
</dbReference>
<dbReference type="InterPro" id="IPR007484">
    <property type="entry name" value="Peptidase_M28"/>
</dbReference>
<evidence type="ECO:0000259" key="1">
    <source>
        <dbReference type="Pfam" id="PF04389"/>
    </source>
</evidence>
<dbReference type="GO" id="GO:0008235">
    <property type="term" value="F:metalloexopeptidase activity"/>
    <property type="evidence" value="ECO:0007669"/>
    <property type="project" value="InterPro"/>
</dbReference>
<keyword evidence="3" id="KW-1185">Reference proteome</keyword>
<protein>
    <recommendedName>
        <fullName evidence="1">Peptidase M28 domain-containing protein</fullName>
    </recommendedName>
</protein>
<accession>A0A2H3KHU4</accession>
<dbReference type="AlphaFoldDB" id="A0A2H3KHU4"/>
<dbReference type="RefSeq" id="WP_097654521.1">
    <property type="nucleotide sequence ID" value="NZ_LYXE01000151.1"/>
</dbReference>
<dbReference type="PANTHER" id="PTHR12147">
    <property type="entry name" value="METALLOPEPTIDASE M28 FAMILY MEMBER"/>
    <property type="match status" value="1"/>
</dbReference>
<dbReference type="PANTHER" id="PTHR12147:SF26">
    <property type="entry name" value="PEPTIDASE M28 DOMAIN-CONTAINING PROTEIN"/>
    <property type="match status" value="1"/>
</dbReference>
<dbReference type="Gene3D" id="3.50.30.30">
    <property type="match status" value="1"/>
</dbReference>
<proteinExistence type="predicted"/>
<dbReference type="SUPFAM" id="SSF53187">
    <property type="entry name" value="Zn-dependent exopeptidases"/>
    <property type="match status" value="1"/>
</dbReference>